<keyword evidence="1" id="KW-0812">Transmembrane</keyword>
<dbReference type="PANTHER" id="PTHR45463:SF8">
    <property type="entry name" value="OS09G0392200 PROTEIN"/>
    <property type="match status" value="1"/>
</dbReference>
<dbReference type="InterPro" id="IPR005174">
    <property type="entry name" value="KIB1-4_b-propeller"/>
</dbReference>
<dbReference type="InterPro" id="IPR036047">
    <property type="entry name" value="F-box-like_dom_sf"/>
</dbReference>
<dbReference type="Pfam" id="PF03478">
    <property type="entry name" value="Beta-prop_KIB1-4"/>
    <property type="match status" value="1"/>
</dbReference>
<dbReference type="Proteomes" id="UP001157418">
    <property type="component" value="Unassembled WGS sequence"/>
</dbReference>
<dbReference type="AlphaFoldDB" id="A0AAU9PIX3"/>
<gene>
    <name evidence="3" type="ORF">LVIROSA_LOCUS35585</name>
</gene>
<keyword evidence="1" id="KW-0472">Membrane</keyword>
<dbReference type="SUPFAM" id="SSF81383">
    <property type="entry name" value="F-box domain"/>
    <property type="match status" value="1"/>
</dbReference>
<keyword evidence="1" id="KW-1133">Transmembrane helix</keyword>
<dbReference type="Gene3D" id="1.20.1280.50">
    <property type="match status" value="1"/>
</dbReference>
<dbReference type="SMART" id="SM00256">
    <property type="entry name" value="FBOX"/>
    <property type="match status" value="1"/>
</dbReference>
<reference evidence="3 4" key="1">
    <citation type="submission" date="2022-01" db="EMBL/GenBank/DDBJ databases">
        <authorList>
            <person name="Xiong W."/>
            <person name="Schranz E."/>
        </authorList>
    </citation>
    <scope>NUCLEOTIDE SEQUENCE [LARGE SCALE GENOMIC DNA]</scope>
</reference>
<keyword evidence="4" id="KW-1185">Reference proteome</keyword>
<protein>
    <recommendedName>
        <fullName evidence="2">F-box domain-containing protein</fullName>
    </recommendedName>
</protein>
<sequence length="405" mass="47249">MITDQNHKDAFSKNMIKSCDLWSDLNHDVLFLVMMQLRVIDFLAFSRVCKSWRSLTLSNKNKFIVSRPPMTISISTDANENEPYLYLEDFEGRKLKTILPHFDYKECVGVSCGYLILMGEETNDFLLVNPITRHEFHVPFPGVHFYTNVMGVILVFSPSISAWVFVVINRFLYKIWFYIAGKQEWTCVSTPLRIYDLHVFKGKIYTLHSINRLSEVRLFPTPKVTLLEIKNSPKTGPHNTWLVSSGENLYMINRISGFPFKIQEINVSKMDWMSPEKIGEEFAFFLSTDHGVALIRMEPWIDLYSQYGKYYFPVKREKGRFFHTNMWCGVNLCSLMMKKTKTLTGSDKLKKLKKVLKLKNVLKNREKKGKKIDMDKKLEDIDKVIDAGGRGLNYDRKKRINPIDA</sequence>
<accession>A0AAU9PIX3</accession>
<dbReference type="CDD" id="cd09917">
    <property type="entry name" value="F-box_SF"/>
    <property type="match status" value="1"/>
</dbReference>
<name>A0AAU9PIX3_9ASTR</name>
<evidence type="ECO:0000313" key="4">
    <source>
        <dbReference type="Proteomes" id="UP001157418"/>
    </source>
</evidence>
<dbReference type="EMBL" id="CAKMRJ010005634">
    <property type="protein sequence ID" value="CAH1450149.1"/>
    <property type="molecule type" value="Genomic_DNA"/>
</dbReference>
<evidence type="ECO:0000259" key="2">
    <source>
        <dbReference type="SMART" id="SM00256"/>
    </source>
</evidence>
<evidence type="ECO:0000313" key="3">
    <source>
        <dbReference type="EMBL" id="CAH1450149.1"/>
    </source>
</evidence>
<feature type="domain" description="F-box" evidence="2">
    <location>
        <begin position="25"/>
        <end position="65"/>
    </location>
</feature>
<organism evidence="3 4">
    <name type="scientific">Lactuca virosa</name>
    <dbReference type="NCBI Taxonomy" id="75947"/>
    <lineage>
        <taxon>Eukaryota</taxon>
        <taxon>Viridiplantae</taxon>
        <taxon>Streptophyta</taxon>
        <taxon>Embryophyta</taxon>
        <taxon>Tracheophyta</taxon>
        <taxon>Spermatophyta</taxon>
        <taxon>Magnoliopsida</taxon>
        <taxon>eudicotyledons</taxon>
        <taxon>Gunneridae</taxon>
        <taxon>Pentapetalae</taxon>
        <taxon>asterids</taxon>
        <taxon>campanulids</taxon>
        <taxon>Asterales</taxon>
        <taxon>Asteraceae</taxon>
        <taxon>Cichorioideae</taxon>
        <taxon>Cichorieae</taxon>
        <taxon>Lactucinae</taxon>
        <taxon>Lactuca</taxon>
    </lineage>
</organism>
<proteinExistence type="predicted"/>
<evidence type="ECO:0000256" key="1">
    <source>
        <dbReference type="SAM" id="Phobius"/>
    </source>
</evidence>
<dbReference type="Pfam" id="PF00646">
    <property type="entry name" value="F-box"/>
    <property type="match status" value="1"/>
</dbReference>
<dbReference type="InterPro" id="IPR001810">
    <property type="entry name" value="F-box_dom"/>
</dbReference>
<dbReference type="PANTHER" id="PTHR45463">
    <property type="entry name" value="OS09G0392200 PROTEIN"/>
    <property type="match status" value="1"/>
</dbReference>
<comment type="caution">
    <text evidence="3">The sequence shown here is derived from an EMBL/GenBank/DDBJ whole genome shotgun (WGS) entry which is preliminary data.</text>
</comment>
<feature type="transmembrane region" description="Helical" evidence="1">
    <location>
        <begin position="145"/>
        <end position="168"/>
    </location>
</feature>